<keyword evidence="11" id="KW-1185">Reference proteome</keyword>
<dbReference type="SMART" id="SM00248">
    <property type="entry name" value="ANK"/>
    <property type="match status" value="2"/>
</dbReference>
<dbReference type="Proteomes" id="UP000030762">
    <property type="component" value="Unassembled WGS sequence"/>
</dbReference>
<dbReference type="SUPFAM" id="SSF48403">
    <property type="entry name" value="Ankyrin repeat"/>
    <property type="match status" value="1"/>
</dbReference>
<evidence type="ECO:0000256" key="1">
    <source>
        <dbReference type="ARBA" id="ARBA00004586"/>
    </source>
</evidence>
<dbReference type="Pfam" id="PF11904">
    <property type="entry name" value="ANKRD13_C"/>
    <property type="match status" value="1"/>
</dbReference>
<gene>
    <name evidence="10" type="ORF">SDRG_13525</name>
</gene>
<evidence type="ECO:0000256" key="6">
    <source>
        <dbReference type="ARBA" id="ARBA00023186"/>
    </source>
</evidence>
<evidence type="ECO:0000256" key="7">
    <source>
        <dbReference type="ARBA" id="ARBA00037107"/>
    </source>
</evidence>
<dbReference type="eggNOG" id="KOG0522">
    <property type="taxonomic scope" value="Eukaryota"/>
</dbReference>
<keyword evidence="4 8" id="KW-0040">ANK repeat</keyword>
<dbReference type="PROSITE" id="PS50297">
    <property type="entry name" value="ANK_REP_REGION"/>
    <property type="match status" value="1"/>
</dbReference>
<dbReference type="STRING" id="1156394.T0R925"/>
<evidence type="ECO:0000256" key="8">
    <source>
        <dbReference type="PROSITE-ProRule" id="PRU00023"/>
    </source>
</evidence>
<comment type="subcellular location">
    <subcellularLocation>
        <location evidence="1">Endoplasmic reticulum membrane</location>
    </subcellularLocation>
</comment>
<dbReference type="VEuPathDB" id="FungiDB:SDRG_13525"/>
<dbReference type="AlphaFoldDB" id="T0R925"/>
<accession>T0R925</accession>
<dbReference type="GO" id="GO:0005789">
    <property type="term" value="C:endoplasmic reticulum membrane"/>
    <property type="evidence" value="ECO:0007669"/>
    <property type="project" value="UniProtKB-SubCell"/>
</dbReference>
<dbReference type="OrthoDB" id="1585644at2759"/>
<dbReference type="InterPro" id="IPR036770">
    <property type="entry name" value="Ankyrin_rpt-contain_sf"/>
</dbReference>
<evidence type="ECO:0000256" key="4">
    <source>
        <dbReference type="ARBA" id="ARBA00023043"/>
    </source>
</evidence>
<dbReference type="InParanoid" id="T0R925"/>
<dbReference type="InterPro" id="IPR055285">
    <property type="entry name" value="ANKRD13_C"/>
</dbReference>
<protein>
    <recommendedName>
        <fullName evidence="9">Ankyrin repeat domain-containing protein</fullName>
    </recommendedName>
</protein>
<dbReference type="InterPro" id="IPR021832">
    <property type="entry name" value="ANKRD13"/>
</dbReference>
<evidence type="ECO:0000256" key="5">
    <source>
        <dbReference type="ARBA" id="ARBA00023136"/>
    </source>
</evidence>
<reference evidence="10 11" key="1">
    <citation type="submission" date="2012-04" db="EMBL/GenBank/DDBJ databases">
        <title>The Genome Sequence of Saprolegnia declina VS20.</title>
        <authorList>
            <consortium name="The Broad Institute Genome Sequencing Platform"/>
            <person name="Russ C."/>
            <person name="Nusbaum C."/>
            <person name="Tyler B."/>
            <person name="van West P."/>
            <person name="Dieguez-Uribeondo J."/>
            <person name="de Bruijn I."/>
            <person name="Tripathy S."/>
            <person name="Jiang R."/>
            <person name="Young S.K."/>
            <person name="Zeng Q."/>
            <person name="Gargeya S."/>
            <person name="Fitzgerald M."/>
            <person name="Haas B."/>
            <person name="Abouelleil A."/>
            <person name="Alvarado L."/>
            <person name="Arachchi H.M."/>
            <person name="Berlin A."/>
            <person name="Chapman S.B."/>
            <person name="Goldberg J."/>
            <person name="Griggs A."/>
            <person name="Gujja S."/>
            <person name="Hansen M."/>
            <person name="Howarth C."/>
            <person name="Imamovic A."/>
            <person name="Larimer J."/>
            <person name="McCowen C."/>
            <person name="Montmayeur A."/>
            <person name="Murphy C."/>
            <person name="Neiman D."/>
            <person name="Pearson M."/>
            <person name="Priest M."/>
            <person name="Roberts A."/>
            <person name="Saif S."/>
            <person name="Shea T."/>
            <person name="Sisk P."/>
            <person name="Sykes S."/>
            <person name="Wortman J."/>
            <person name="Nusbaum C."/>
            <person name="Birren B."/>
        </authorList>
    </citation>
    <scope>NUCLEOTIDE SEQUENCE [LARGE SCALE GENOMIC DNA]</scope>
    <source>
        <strain evidence="10 11">VS20</strain>
    </source>
</reference>
<dbReference type="OMA" id="YPMHQSV"/>
<feature type="domain" description="Ankyrin repeat" evidence="9">
    <location>
        <begin position="159"/>
        <end position="566"/>
    </location>
</feature>
<keyword evidence="5" id="KW-0472">Membrane</keyword>
<dbReference type="PANTHER" id="PTHR12447:SF25">
    <property type="entry name" value="ANKYRIN REPEAT DOMAIN-CONTAINING PROTEIN 13C"/>
    <property type="match status" value="1"/>
</dbReference>
<evidence type="ECO:0000313" key="10">
    <source>
        <dbReference type="EMBL" id="EQC28648.1"/>
    </source>
</evidence>
<feature type="repeat" description="ANK" evidence="8">
    <location>
        <begin position="6"/>
        <end position="38"/>
    </location>
</feature>
<name>T0R925_SAPDV</name>
<dbReference type="Gene3D" id="1.25.40.20">
    <property type="entry name" value="Ankyrin repeat-containing domain"/>
    <property type="match status" value="1"/>
</dbReference>
<comment type="function">
    <text evidence="7">Acts as a molecular chaperone for G protein-coupled receptors, regulating their biogenesis and exit from the ER.</text>
</comment>
<evidence type="ECO:0000259" key="9">
    <source>
        <dbReference type="Pfam" id="PF11904"/>
    </source>
</evidence>
<dbReference type="PROSITE" id="PS50088">
    <property type="entry name" value="ANK_REPEAT"/>
    <property type="match status" value="1"/>
</dbReference>
<dbReference type="Pfam" id="PF12796">
    <property type="entry name" value="Ank_2"/>
    <property type="match status" value="1"/>
</dbReference>
<keyword evidence="2" id="KW-0677">Repeat</keyword>
<evidence type="ECO:0000256" key="3">
    <source>
        <dbReference type="ARBA" id="ARBA00022824"/>
    </source>
</evidence>
<proteinExistence type="predicted"/>
<dbReference type="PANTHER" id="PTHR12447">
    <property type="entry name" value="ANKYRIN REPEAT DOMAIN-CONTAINING PROTEIN 13"/>
    <property type="match status" value="1"/>
</dbReference>
<dbReference type="InterPro" id="IPR036598">
    <property type="entry name" value="GOLD_dom_sf"/>
</dbReference>
<dbReference type="RefSeq" id="XP_008617840.1">
    <property type="nucleotide sequence ID" value="XM_008619618.1"/>
</dbReference>
<organism evidence="10 11">
    <name type="scientific">Saprolegnia diclina (strain VS20)</name>
    <dbReference type="NCBI Taxonomy" id="1156394"/>
    <lineage>
        <taxon>Eukaryota</taxon>
        <taxon>Sar</taxon>
        <taxon>Stramenopiles</taxon>
        <taxon>Oomycota</taxon>
        <taxon>Saprolegniomycetes</taxon>
        <taxon>Saprolegniales</taxon>
        <taxon>Saprolegniaceae</taxon>
        <taxon>Saprolegnia</taxon>
    </lineage>
</organism>
<dbReference type="EMBL" id="JH767192">
    <property type="protein sequence ID" value="EQC28648.1"/>
    <property type="molecule type" value="Genomic_DNA"/>
</dbReference>
<evidence type="ECO:0000256" key="2">
    <source>
        <dbReference type="ARBA" id="ARBA00022737"/>
    </source>
</evidence>
<dbReference type="InterPro" id="IPR002110">
    <property type="entry name" value="Ankyrin_rpt"/>
</dbReference>
<dbReference type="GeneID" id="19954252"/>
<keyword evidence="6" id="KW-0143">Chaperone</keyword>
<keyword evidence="3" id="KW-0256">Endoplasmic reticulum</keyword>
<dbReference type="Gene3D" id="2.60.120.680">
    <property type="entry name" value="GOLD domain"/>
    <property type="match status" value="1"/>
</dbReference>
<evidence type="ECO:0000313" key="11">
    <source>
        <dbReference type="Proteomes" id="UP000030762"/>
    </source>
</evidence>
<sequence length="595" mass="65469">MDGGSSSISPLHIAIWNGDIDQVEAALSAGASVETRDRHGHRALHFALQCAHRETRAIVDTLLNVGHARPRSRDASGWKALHRAIHANNKDLLCDLVQRENAQVPEVLKAKLLAASAQLAAMPDFTAELDLAVTSWVPMLSSLLPSDTIKLYKSHGSLRVDMTLSGFKSLRWKRGRLSILLLPDRLVTLDHERQTVRDWLPAPATDADVQRQLHLLLTNRTTNMHVDMASLQLMPRRHWLSPNGPQMTEAVGLWKDARIFDMEGLCVRMQSWPAKAPHRPPPMGATPDVLSPTFPVATGLFDKLQEAETTLEIAPGLEHAVPIGMQAGDTIGWKFYVDDHDVEFSVCFVPDEWYAIAKADSDPEKVHLISEVVPEQRVRPTKAAPMQGCHKAKTSGNLIVRWDNAHAMFRSKTLHFAIFPILDTVEAETPDVRGAPDTSSHLVTFEQWFGVDRTSLPPALLAMNPKPAIPMHTTPPTSCYTKQLTGTVYLSDTFPLTVAEFLPVVQVLAATSSQFAALVDFFQTKLPPGFPVQVTLPVFPSISATARFASLQLASSPPEWFVVPPTYTPKAPKSTGAVPNQALSNLTDQYMKSAS</sequence>
<dbReference type="SUPFAM" id="SSF101576">
    <property type="entry name" value="Supernatant protein factor (SPF), C-terminal domain"/>
    <property type="match status" value="1"/>
</dbReference>